<dbReference type="PROSITE" id="PS50088">
    <property type="entry name" value="ANK_REPEAT"/>
    <property type="match status" value="2"/>
</dbReference>
<dbReference type="SMART" id="SM00559">
    <property type="entry name" value="Ku78"/>
    <property type="match status" value="1"/>
</dbReference>
<evidence type="ECO:0000256" key="10">
    <source>
        <dbReference type="ARBA" id="ARBA00023204"/>
    </source>
</evidence>
<dbReference type="GO" id="GO:0006310">
    <property type="term" value="P:DNA recombination"/>
    <property type="evidence" value="ECO:0007669"/>
    <property type="project" value="UniProtKB-KW"/>
</dbReference>
<keyword evidence="11" id="KW-0539">Nucleus</keyword>
<dbReference type="Proteomes" id="UP001445335">
    <property type="component" value="Unassembled WGS sequence"/>
</dbReference>
<dbReference type="SUPFAM" id="SSF48403">
    <property type="entry name" value="Ankyrin repeat"/>
    <property type="match status" value="1"/>
</dbReference>
<evidence type="ECO:0000313" key="15">
    <source>
        <dbReference type="EMBL" id="KAK9845331.1"/>
    </source>
</evidence>
<dbReference type="CDD" id="cd00788">
    <property type="entry name" value="KU70"/>
    <property type="match status" value="1"/>
</dbReference>
<dbReference type="SUPFAM" id="SSF54160">
    <property type="entry name" value="Chromo domain-like"/>
    <property type="match status" value="1"/>
</dbReference>
<dbReference type="InterPro" id="IPR006164">
    <property type="entry name" value="DNA_bd_Ku70/Ku80"/>
</dbReference>
<gene>
    <name evidence="15" type="ORF">WJX81_003616</name>
</gene>
<dbReference type="GO" id="GO:0042162">
    <property type="term" value="F:telomeric DNA binding"/>
    <property type="evidence" value="ECO:0007669"/>
    <property type="project" value="InterPro"/>
</dbReference>
<keyword evidence="10" id="KW-0234">DNA repair</keyword>
<dbReference type="PROSITE" id="PS50800">
    <property type="entry name" value="SAP"/>
    <property type="match status" value="1"/>
</dbReference>
<evidence type="ECO:0000256" key="13">
    <source>
        <dbReference type="SAM" id="MobiDB-lite"/>
    </source>
</evidence>
<dbReference type="Pfam" id="PF03731">
    <property type="entry name" value="Ku_N"/>
    <property type="match status" value="1"/>
</dbReference>
<dbReference type="InterPro" id="IPR036770">
    <property type="entry name" value="Ankyrin_rpt-contain_sf"/>
</dbReference>
<dbReference type="InterPro" id="IPR036465">
    <property type="entry name" value="vWFA_dom_sf"/>
</dbReference>
<accession>A0AAW1SI49</accession>
<evidence type="ECO:0000256" key="5">
    <source>
        <dbReference type="ARBA" id="ARBA00022801"/>
    </source>
</evidence>
<evidence type="ECO:0000256" key="2">
    <source>
        <dbReference type="ARBA" id="ARBA00005240"/>
    </source>
</evidence>
<dbReference type="GO" id="GO:0005524">
    <property type="term" value="F:ATP binding"/>
    <property type="evidence" value="ECO:0007669"/>
    <property type="project" value="UniProtKB-KW"/>
</dbReference>
<dbReference type="InterPro" id="IPR027388">
    <property type="entry name" value="Ku70_bridge/pillars_dom_sf"/>
</dbReference>
<dbReference type="GO" id="GO:0003684">
    <property type="term" value="F:damaged DNA binding"/>
    <property type="evidence" value="ECO:0007669"/>
    <property type="project" value="InterPro"/>
</dbReference>
<dbReference type="FunFam" id="2.40.290.10:FF:000001">
    <property type="entry name" value="X-ray repair cross complementing 6"/>
    <property type="match status" value="1"/>
</dbReference>
<keyword evidence="16" id="KW-1185">Reference proteome</keyword>
<keyword evidence="8" id="KW-0238">DNA-binding</keyword>
<evidence type="ECO:0000256" key="9">
    <source>
        <dbReference type="ARBA" id="ARBA00023172"/>
    </source>
</evidence>
<comment type="subcellular location">
    <subcellularLocation>
        <location evidence="1">Nucleus</location>
    </subcellularLocation>
</comment>
<keyword evidence="12" id="KW-0040">ANK repeat</keyword>
<dbReference type="Pfam" id="PF12796">
    <property type="entry name" value="Ank_2"/>
    <property type="match status" value="1"/>
</dbReference>
<keyword evidence="9" id="KW-0233">DNA recombination</keyword>
<keyword evidence="5" id="KW-0378">Hydrolase</keyword>
<dbReference type="SMART" id="SM00248">
    <property type="entry name" value="ANK"/>
    <property type="match status" value="2"/>
</dbReference>
<evidence type="ECO:0000313" key="16">
    <source>
        <dbReference type="Proteomes" id="UP001445335"/>
    </source>
</evidence>
<organism evidence="15 16">
    <name type="scientific">Elliptochloris bilobata</name>
    <dbReference type="NCBI Taxonomy" id="381761"/>
    <lineage>
        <taxon>Eukaryota</taxon>
        <taxon>Viridiplantae</taxon>
        <taxon>Chlorophyta</taxon>
        <taxon>core chlorophytes</taxon>
        <taxon>Trebouxiophyceae</taxon>
        <taxon>Trebouxiophyceae incertae sedis</taxon>
        <taxon>Elliptochloris clade</taxon>
        <taxon>Elliptochloris</taxon>
    </lineage>
</organism>
<keyword evidence="7" id="KW-0067">ATP-binding</keyword>
<protein>
    <recommendedName>
        <fullName evidence="14">SAP domain-containing protein</fullName>
    </recommendedName>
</protein>
<feature type="domain" description="SAP" evidence="14">
    <location>
        <begin position="893"/>
        <end position="927"/>
    </location>
</feature>
<dbReference type="InterPro" id="IPR047087">
    <property type="entry name" value="KU70_core_dom"/>
</dbReference>
<evidence type="ECO:0000256" key="4">
    <source>
        <dbReference type="ARBA" id="ARBA00022763"/>
    </source>
</evidence>
<sequence>MRMHALPAVGEVGDVEEVAGVRVVLDEESAPAIEYLVKWKVNKHHALAREPPENLADNLLRDFEERWWKHCKEGDEEALRKLLASSAPVLAHVVDENRRSALHFAAAIGNLACTKLLIEAGSDLNLGEKDGYTPLHMAVGYSHMLVAAALLEAGADPELEDRQGRNVVMLVESIRDSMPINAALVSRRMALEQVSGLLSDCLFEEVTPAALLDDRPCENGTRDFLVKWSDGAEDSWVNQLYIAPDVVEDYDSGLEYGTASRVLRMVQRGDEREFLIQWEDGHEDTWELEDHADFDEELQEEEEHHDYIGPPRENCIFLIDCQPDMNRPCGIDDRDGEYNADTTFSEVAVVVAREIMKAHIISNSRDSFAVVLYGTRKSENEHNHENVYVFQNLDEPSAERIKALTGLLDSGLEELVGNADKSPEHLRNALWTAHQLLDVGSSKADKRVFIFTCDANPAGHSITADKYRGAILTRANDLHEKHVAVEVLPMVPPGTPFDMAFWSHVQGAAVADDEDGDAVPALETGDTFWYAKGLYDAVRKKAYRKRTSGRVRWALGPGMELAVALYTLLMPAQKGAGMWVYGATNEELTIESANICQDTGAVMQDVAKVQFPKSPEKCRFDPVVFPKDDLRALKYVQSPGLKLLGFKPASCLRPWHRARQSTFVYPNERALAGSTVLFIALWARMHARKVVAVCSYARSRSASPRLVALVPAQEATDLDGNQVEPPGMHMVYLPTKEDLRDPEADPRFRGDAWQTADEAQVEAAMAMIRKLRLPEYVPDAEPSGELPAWELGALASPMLQRHYQVLEAYALGEELPEQDDMGTRPDNVAIGCVGGAEIAAFREAVYGPEHDEPGQQGAVRKAAAKRKAPEPDPAAEAVLAAMNYKALAADGQLNTLKNDDLKAYLRAKHLKVGGKKDELIARIMEAEGVV</sequence>
<dbReference type="PANTHER" id="PTHR12604:SF2">
    <property type="entry name" value="X-RAY REPAIR CROSS-COMPLEMENTING PROTEIN 6"/>
    <property type="match status" value="1"/>
</dbReference>
<evidence type="ECO:0000259" key="14">
    <source>
        <dbReference type="PROSITE" id="PS50800"/>
    </source>
</evidence>
<dbReference type="Gene3D" id="2.40.290.10">
    <property type="match status" value="1"/>
</dbReference>
<dbReference type="PANTHER" id="PTHR12604">
    <property type="entry name" value="KU AUTOANTIGEN DNA HELICASE"/>
    <property type="match status" value="1"/>
</dbReference>
<keyword evidence="4" id="KW-0227">DNA damage</keyword>
<dbReference type="Gene3D" id="1.10.1600.10">
    <property type="match status" value="1"/>
</dbReference>
<dbReference type="InterPro" id="IPR005160">
    <property type="entry name" value="Ku_C"/>
</dbReference>
<dbReference type="Gene3D" id="1.25.40.20">
    <property type="entry name" value="Ankyrin repeat-containing domain"/>
    <property type="match status" value="1"/>
</dbReference>
<dbReference type="PROSITE" id="PS50297">
    <property type="entry name" value="ANK_REP_REGION"/>
    <property type="match status" value="2"/>
</dbReference>
<dbReference type="SMART" id="SM00298">
    <property type="entry name" value="CHROMO"/>
    <property type="match status" value="3"/>
</dbReference>
<feature type="repeat" description="ANK" evidence="12">
    <location>
        <begin position="97"/>
        <end position="129"/>
    </location>
</feature>
<dbReference type="InterPro" id="IPR006165">
    <property type="entry name" value="Ku70"/>
</dbReference>
<dbReference type="Pfam" id="PF03730">
    <property type="entry name" value="Ku_C"/>
    <property type="match status" value="1"/>
</dbReference>
<feature type="repeat" description="ANK" evidence="12">
    <location>
        <begin position="130"/>
        <end position="162"/>
    </location>
</feature>
<comment type="caution">
    <text evidence="15">The sequence shown here is derived from an EMBL/GenBank/DDBJ whole genome shotgun (WGS) entry which is preliminary data.</text>
</comment>
<dbReference type="SUPFAM" id="SSF68906">
    <property type="entry name" value="SAP domain"/>
    <property type="match status" value="1"/>
</dbReference>
<dbReference type="NCBIfam" id="TIGR00578">
    <property type="entry name" value="ku70"/>
    <property type="match status" value="1"/>
</dbReference>
<name>A0AAW1SI49_9CHLO</name>
<dbReference type="GO" id="GO:0016787">
    <property type="term" value="F:hydrolase activity"/>
    <property type="evidence" value="ECO:0007669"/>
    <property type="project" value="UniProtKB-KW"/>
</dbReference>
<keyword evidence="6" id="KW-0347">Helicase</keyword>
<proteinExistence type="inferred from homology"/>
<comment type="similarity">
    <text evidence="2">Belongs to the ku70 family.</text>
</comment>
<dbReference type="Gene3D" id="3.40.50.410">
    <property type="entry name" value="von Willebrand factor, type A domain"/>
    <property type="match status" value="1"/>
</dbReference>
<dbReference type="InterPro" id="IPR036361">
    <property type="entry name" value="SAP_dom_sf"/>
</dbReference>
<dbReference type="GO" id="GO:0003690">
    <property type="term" value="F:double-stranded DNA binding"/>
    <property type="evidence" value="ECO:0007669"/>
    <property type="project" value="TreeGrafter"/>
</dbReference>
<dbReference type="Pfam" id="PF02037">
    <property type="entry name" value="SAP"/>
    <property type="match status" value="1"/>
</dbReference>
<feature type="region of interest" description="Disordered" evidence="13">
    <location>
        <begin position="849"/>
        <end position="870"/>
    </location>
</feature>
<evidence type="ECO:0000256" key="12">
    <source>
        <dbReference type="PROSITE-ProRule" id="PRU00023"/>
    </source>
</evidence>
<evidence type="ECO:0000256" key="6">
    <source>
        <dbReference type="ARBA" id="ARBA00022806"/>
    </source>
</evidence>
<dbReference type="Gene3D" id="4.10.970.10">
    <property type="entry name" value="Ku70, bridge and pillars"/>
    <property type="match status" value="1"/>
</dbReference>
<dbReference type="GO" id="GO:0006303">
    <property type="term" value="P:double-strand break repair via nonhomologous end joining"/>
    <property type="evidence" value="ECO:0007669"/>
    <property type="project" value="InterPro"/>
</dbReference>
<dbReference type="SMART" id="SM00513">
    <property type="entry name" value="SAP"/>
    <property type="match status" value="1"/>
</dbReference>
<dbReference type="SUPFAM" id="SSF53300">
    <property type="entry name" value="vWA-like"/>
    <property type="match status" value="1"/>
</dbReference>
<dbReference type="GO" id="GO:0000723">
    <property type="term" value="P:telomere maintenance"/>
    <property type="evidence" value="ECO:0007669"/>
    <property type="project" value="InterPro"/>
</dbReference>
<dbReference type="Pfam" id="PF02735">
    <property type="entry name" value="Ku"/>
    <property type="match status" value="1"/>
</dbReference>
<dbReference type="AlphaFoldDB" id="A0AAW1SI49"/>
<evidence type="ECO:0000256" key="8">
    <source>
        <dbReference type="ARBA" id="ARBA00023125"/>
    </source>
</evidence>
<dbReference type="GO" id="GO:0043564">
    <property type="term" value="C:Ku70:Ku80 complex"/>
    <property type="evidence" value="ECO:0007669"/>
    <property type="project" value="InterPro"/>
</dbReference>
<dbReference type="Gene3D" id="2.40.50.40">
    <property type="match status" value="3"/>
</dbReference>
<reference evidence="15 16" key="1">
    <citation type="journal article" date="2024" name="Nat. Commun.">
        <title>Phylogenomics reveals the evolutionary origins of lichenization in chlorophyte algae.</title>
        <authorList>
            <person name="Puginier C."/>
            <person name="Libourel C."/>
            <person name="Otte J."/>
            <person name="Skaloud P."/>
            <person name="Haon M."/>
            <person name="Grisel S."/>
            <person name="Petersen M."/>
            <person name="Berrin J.G."/>
            <person name="Delaux P.M."/>
            <person name="Dal Grande F."/>
            <person name="Keller J."/>
        </authorList>
    </citation>
    <scope>NUCLEOTIDE SEQUENCE [LARGE SCALE GENOMIC DNA]</scope>
    <source>
        <strain evidence="15 16">SAG 245.80</strain>
    </source>
</reference>
<evidence type="ECO:0000256" key="1">
    <source>
        <dbReference type="ARBA" id="ARBA00004123"/>
    </source>
</evidence>
<dbReference type="InterPro" id="IPR016194">
    <property type="entry name" value="SPOC-like_C_dom_sf"/>
</dbReference>
<evidence type="ECO:0000256" key="11">
    <source>
        <dbReference type="ARBA" id="ARBA00023242"/>
    </source>
</evidence>
<dbReference type="InterPro" id="IPR002110">
    <property type="entry name" value="Ankyrin_rpt"/>
</dbReference>
<dbReference type="InterPro" id="IPR003034">
    <property type="entry name" value="SAP_dom"/>
</dbReference>
<dbReference type="InterPro" id="IPR005161">
    <property type="entry name" value="Ku_N"/>
</dbReference>
<evidence type="ECO:0000256" key="7">
    <source>
        <dbReference type="ARBA" id="ARBA00022840"/>
    </source>
</evidence>
<dbReference type="EMBL" id="JALJOU010000003">
    <property type="protein sequence ID" value="KAK9845331.1"/>
    <property type="molecule type" value="Genomic_DNA"/>
</dbReference>
<dbReference type="InterPro" id="IPR000953">
    <property type="entry name" value="Chromo/chromo_shadow_dom"/>
</dbReference>
<dbReference type="GO" id="GO:0003678">
    <property type="term" value="F:DNA helicase activity"/>
    <property type="evidence" value="ECO:0007669"/>
    <property type="project" value="InterPro"/>
</dbReference>
<keyword evidence="3" id="KW-0547">Nucleotide-binding</keyword>
<evidence type="ECO:0000256" key="3">
    <source>
        <dbReference type="ARBA" id="ARBA00022741"/>
    </source>
</evidence>
<dbReference type="Gene3D" id="1.10.720.30">
    <property type="entry name" value="SAP domain"/>
    <property type="match status" value="1"/>
</dbReference>
<dbReference type="SUPFAM" id="SSF100939">
    <property type="entry name" value="SPOC domain-like"/>
    <property type="match status" value="1"/>
</dbReference>
<dbReference type="InterPro" id="IPR016197">
    <property type="entry name" value="Chromo-like_dom_sf"/>
</dbReference>